<evidence type="ECO:0000313" key="8">
    <source>
        <dbReference type="EMBL" id="HIX81197.1"/>
    </source>
</evidence>
<dbReference type="Pfam" id="PF00702">
    <property type="entry name" value="Hydrolase"/>
    <property type="match status" value="1"/>
</dbReference>
<proteinExistence type="predicted"/>
<name>A0A9D1XKN4_9FIRM</name>
<evidence type="ECO:0000259" key="7">
    <source>
        <dbReference type="Pfam" id="PF00122"/>
    </source>
</evidence>
<keyword evidence="2 6" id="KW-0812">Transmembrane</keyword>
<dbReference type="SUPFAM" id="SSF56784">
    <property type="entry name" value="HAD-like"/>
    <property type="match status" value="1"/>
</dbReference>
<evidence type="ECO:0000256" key="4">
    <source>
        <dbReference type="ARBA" id="ARBA00022989"/>
    </source>
</evidence>
<dbReference type="PRINTS" id="PR00120">
    <property type="entry name" value="HATPASE"/>
</dbReference>
<dbReference type="AlphaFoldDB" id="A0A9D1XKN4"/>
<gene>
    <name evidence="8" type="ORF">H9980_04395</name>
</gene>
<feature type="transmembrane region" description="Helical" evidence="6">
    <location>
        <begin position="690"/>
        <end position="708"/>
    </location>
</feature>
<reference evidence="8" key="2">
    <citation type="submission" date="2021-04" db="EMBL/GenBank/DDBJ databases">
        <authorList>
            <person name="Gilroy R."/>
        </authorList>
    </citation>
    <scope>NUCLEOTIDE SEQUENCE</scope>
    <source>
        <strain evidence="8">ChiGjej1B1-14440</strain>
    </source>
</reference>
<dbReference type="GO" id="GO:0016020">
    <property type="term" value="C:membrane"/>
    <property type="evidence" value="ECO:0007669"/>
    <property type="project" value="UniProtKB-SubCell"/>
</dbReference>
<keyword evidence="5 6" id="KW-0472">Membrane</keyword>
<dbReference type="Gene3D" id="2.70.150.10">
    <property type="entry name" value="Calcium-transporting ATPase, cytoplasmic transduction domain A"/>
    <property type="match status" value="1"/>
</dbReference>
<evidence type="ECO:0000256" key="1">
    <source>
        <dbReference type="ARBA" id="ARBA00004141"/>
    </source>
</evidence>
<feature type="transmembrane region" description="Helical" evidence="6">
    <location>
        <begin position="738"/>
        <end position="759"/>
    </location>
</feature>
<accession>A0A9D1XKN4</accession>
<feature type="transmembrane region" description="Helical" evidence="6">
    <location>
        <begin position="715"/>
        <end position="732"/>
    </location>
</feature>
<dbReference type="Proteomes" id="UP000886724">
    <property type="component" value="Unassembled WGS sequence"/>
</dbReference>
<feature type="transmembrane region" description="Helical" evidence="6">
    <location>
        <begin position="619"/>
        <end position="640"/>
    </location>
</feature>
<evidence type="ECO:0000256" key="3">
    <source>
        <dbReference type="ARBA" id="ARBA00022967"/>
    </source>
</evidence>
<protein>
    <submittedName>
        <fullName evidence="8">Cation-translocating P-type ATPase</fullName>
    </submittedName>
</protein>
<comment type="subcellular location">
    <subcellularLocation>
        <location evidence="1">Membrane</location>
        <topology evidence="1">Multi-pass membrane protein</topology>
    </subcellularLocation>
</comment>
<feature type="transmembrane region" description="Helical" evidence="6">
    <location>
        <begin position="591"/>
        <end position="613"/>
    </location>
</feature>
<evidence type="ECO:0000256" key="2">
    <source>
        <dbReference type="ARBA" id="ARBA00022692"/>
    </source>
</evidence>
<dbReference type="InterPro" id="IPR059000">
    <property type="entry name" value="ATPase_P-type_domA"/>
</dbReference>
<organism evidence="8 9">
    <name type="scientific">Candidatus Erysipelatoclostridium merdavium</name>
    <dbReference type="NCBI Taxonomy" id="2838566"/>
    <lineage>
        <taxon>Bacteria</taxon>
        <taxon>Bacillati</taxon>
        <taxon>Bacillota</taxon>
        <taxon>Erysipelotrichia</taxon>
        <taxon>Erysipelotrichales</taxon>
        <taxon>Erysipelotrichales incertae sedis</taxon>
    </lineage>
</organism>
<dbReference type="GO" id="GO:0016887">
    <property type="term" value="F:ATP hydrolysis activity"/>
    <property type="evidence" value="ECO:0007669"/>
    <property type="project" value="InterPro"/>
</dbReference>
<feature type="transmembrane region" description="Helical" evidence="6">
    <location>
        <begin position="250"/>
        <end position="271"/>
    </location>
</feature>
<reference evidence="8" key="1">
    <citation type="journal article" date="2021" name="PeerJ">
        <title>Extensive microbial diversity within the chicken gut microbiome revealed by metagenomics and culture.</title>
        <authorList>
            <person name="Gilroy R."/>
            <person name="Ravi A."/>
            <person name="Getino M."/>
            <person name="Pursley I."/>
            <person name="Horton D.L."/>
            <person name="Alikhan N.F."/>
            <person name="Baker D."/>
            <person name="Gharbi K."/>
            <person name="Hall N."/>
            <person name="Watson M."/>
            <person name="Adriaenssens E.M."/>
            <person name="Foster-Nyarko E."/>
            <person name="Jarju S."/>
            <person name="Secka A."/>
            <person name="Antonio M."/>
            <person name="Oren A."/>
            <person name="Chaudhuri R.R."/>
            <person name="La Ragione R."/>
            <person name="Hildebrand F."/>
            <person name="Pallen M.J."/>
        </authorList>
    </citation>
    <scope>NUCLEOTIDE SEQUENCE</scope>
    <source>
        <strain evidence="8">ChiGjej1B1-14440</strain>
    </source>
</reference>
<dbReference type="SFLD" id="SFLDF00027">
    <property type="entry name" value="p-type_atpase"/>
    <property type="match status" value="1"/>
</dbReference>
<dbReference type="InterPro" id="IPR044492">
    <property type="entry name" value="P_typ_ATPase_HD_dom"/>
</dbReference>
<dbReference type="InterPro" id="IPR023214">
    <property type="entry name" value="HAD_sf"/>
</dbReference>
<keyword evidence="4 6" id="KW-1133">Transmembrane helix</keyword>
<dbReference type="InterPro" id="IPR023298">
    <property type="entry name" value="ATPase_P-typ_TM_dom_sf"/>
</dbReference>
<feature type="transmembrane region" description="Helical" evidence="6">
    <location>
        <begin position="661"/>
        <end position="678"/>
    </location>
</feature>
<dbReference type="InterPro" id="IPR018303">
    <property type="entry name" value="ATPase_P-typ_P_site"/>
</dbReference>
<dbReference type="InterPro" id="IPR036412">
    <property type="entry name" value="HAD-like_sf"/>
</dbReference>
<dbReference type="InterPro" id="IPR001757">
    <property type="entry name" value="P_typ_ATPase"/>
</dbReference>
<dbReference type="GO" id="GO:0005524">
    <property type="term" value="F:ATP binding"/>
    <property type="evidence" value="ECO:0007669"/>
    <property type="project" value="InterPro"/>
</dbReference>
<feature type="domain" description="P-type ATPase A" evidence="7">
    <location>
        <begin position="100"/>
        <end position="199"/>
    </location>
</feature>
<sequence>MENDNSLFYKTGLNDKEVNERIVEGKVNGVSKPASKSYGQIVKDNVCTLFNLLNFLIFIALVLVQAWSNLVFILIIIANILIGIYQEVKAKKLVDQLSILTKPTITVVRNGKPTVVDINEVVLDDVLVLESGNQVCNDATVIHGMIEANESLLTGESDPINKSVGANLLSGSSVVSGKCYAKVKNVGDDNYATTLVKEAQQVKKQNSELMESMKKVTKVTTFMIIPLGIILFIEALWLRQDVLFEAVVSSAAGLLGMLPKGLVLLTSVSLANGVARLAQKKVLVQNLYSLETLSHVDVLCLDKTGTITNGKMKVEKTFTLETNDSFDLKEVMGSYLKASDDNNATFQAIDEYFGENDTYQHTKKIPFSSLRKWSAIEFKDLGTIVVGAAEKIIPGPLPEEISELMLEGMRAIAIGYTKETVSDNQELPKLQPLMAVILSDTIRDRTKETLAYFHKEGIEAKIISGDNVNTVMAIAKKAGVINYDRCIDMSKVSDDDIKDIVTKYTVFGRVTPSQKKLIVEALQADGHHVAMTGDGVNDLLALKEADCSIAIADGSDASKQISQVVLLNSDFTCLPDVLLEGRKVVNNVTRVAGVFFIKTIYTVLLSIFCVLTNTPFPFIPLQITLIDLLIEAMPSFLTIFESDTRKITGHFLPKVFSKATGNAVSVVILFIFIMLFGSNLGLDHLESVTLMYYVLVIISMIAVIRSCYPFTKLRILICLMMVFGFIFAILFFSDILHLASVSLNIVLMGLVLSAIGVVIERGIYRLITNYMKQHNL</sequence>
<feature type="transmembrane region" description="Helical" evidence="6">
    <location>
        <begin position="70"/>
        <end position="88"/>
    </location>
</feature>
<dbReference type="Gene3D" id="3.40.1110.10">
    <property type="entry name" value="Calcium-transporting ATPase, cytoplasmic domain N"/>
    <property type="match status" value="1"/>
</dbReference>
<dbReference type="PANTHER" id="PTHR42861">
    <property type="entry name" value="CALCIUM-TRANSPORTING ATPASE"/>
    <property type="match status" value="1"/>
</dbReference>
<dbReference type="NCBIfam" id="TIGR01494">
    <property type="entry name" value="ATPase_P-type"/>
    <property type="match status" value="2"/>
</dbReference>
<dbReference type="PROSITE" id="PS00154">
    <property type="entry name" value="ATPASE_E1_E2"/>
    <property type="match status" value="1"/>
</dbReference>
<keyword evidence="3" id="KW-1278">Translocase</keyword>
<comment type="caution">
    <text evidence="8">The sequence shown here is derived from an EMBL/GenBank/DDBJ whole genome shotgun (WGS) entry which is preliminary data.</text>
</comment>
<evidence type="ECO:0000256" key="5">
    <source>
        <dbReference type="ARBA" id="ARBA00023136"/>
    </source>
</evidence>
<feature type="transmembrane region" description="Helical" evidence="6">
    <location>
        <begin position="219"/>
        <end position="238"/>
    </location>
</feature>
<dbReference type="InterPro" id="IPR008250">
    <property type="entry name" value="ATPase_P-typ_transduc_dom_A_sf"/>
</dbReference>
<dbReference type="SUPFAM" id="SSF81653">
    <property type="entry name" value="Calcium ATPase, transduction domain A"/>
    <property type="match status" value="1"/>
</dbReference>
<dbReference type="SFLD" id="SFLDS00003">
    <property type="entry name" value="Haloacid_Dehalogenase"/>
    <property type="match status" value="1"/>
</dbReference>
<evidence type="ECO:0000256" key="6">
    <source>
        <dbReference type="SAM" id="Phobius"/>
    </source>
</evidence>
<dbReference type="SUPFAM" id="SSF81665">
    <property type="entry name" value="Calcium ATPase, transmembrane domain M"/>
    <property type="match status" value="1"/>
</dbReference>
<evidence type="ECO:0000313" key="9">
    <source>
        <dbReference type="Proteomes" id="UP000886724"/>
    </source>
</evidence>
<dbReference type="Pfam" id="PF00122">
    <property type="entry name" value="E1-E2_ATPase"/>
    <property type="match status" value="1"/>
</dbReference>
<dbReference type="SFLD" id="SFLDG00002">
    <property type="entry name" value="C1.7:_P-type_atpase_like"/>
    <property type="match status" value="1"/>
</dbReference>
<dbReference type="EMBL" id="DXET01000100">
    <property type="protein sequence ID" value="HIX81197.1"/>
    <property type="molecule type" value="Genomic_DNA"/>
</dbReference>
<dbReference type="Gene3D" id="1.20.1110.10">
    <property type="entry name" value="Calcium-transporting ATPase, transmembrane domain"/>
    <property type="match status" value="1"/>
</dbReference>
<dbReference type="InterPro" id="IPR023299">
    <property type="entry name" value="ATPase_P-typ_cyto_dom_N"/>
</dbReference>
<dbReference type="Gene3D" id="3.40.50.1000">
    <property type="entry name" value="HAD superfamily/HAD-like"/>
    <property type="match status" value="1"/>
</dbReference>
<dbReference type="PRINTS" id="PR00119">
    <property type="entry name" value="CATATPASE"/>
</dbReference>